<accession>A0A2P5HLK9</accession>
<dbReference type="AlphaFoldDB" id="A0A2P5HLK9"/>
<keyword evidence="3" id="KW-0687">Ribonucleoprotein</keyword>
<dbReference type="Pfam" id="PF01165">
    <property type="entry name" value="Ribosomal_S21"/>
    <property type="match status" value="1"/>
</dbReference>
<dbReference type="InterPro" id="IPR001911">
    <property type="entry name" value="Ribosomal_bS21"/>
</dbReference>
<dbReference type="OrthoDB" id="2501249at2759"/>
<dbReference type="InterPro" id="IPR052837">
    <property type="entry name" value="Mitoribosomal_bS21"/>
</dbReference>
<feature type="compositionally biased region" description="Low complexity" evidence="4">
    <location>
        <begin position="13"/>
        <end position="34"/>
    </location>
</feature>
<dbReference type="Proteomes" id="UP000094444">
    <property type="component" value="Unassembled WGS sequence"/>
</dbReference>
<dbReference type="EMBL" id="MAVT02001371">
    <property type="protein sequence ID" value="POS71116.1"/>
    <property type="molecule type" value="Genomic_DNA"/>
</dbReference>
<evidence type="ECO:0000256" key="2">
    <source>
        <dbReference type="ARBA" id="ARBA00022980"/>
    </source>
</evidence>
<gene>
    <name evidence="5" type="ORF">DHEL01_v210491</name>
</gene>
<protein>
    <submittedName>
        <fullName evidence="5">Mito ribosomal protein S21</fullName>
    </submittedName>
</protein>
<keyword evidence="6" id="KW-1185">Reference proteome</keyword>
<feature type="compositionally biased region" description="Low complexity" evidence="4">
    <location>
        <begin position="68"/>
        <end position="108"/>
    </location>
</feature>
<dbReference type="STRING" id="158607.A0A2P5HLK9"/>
<proteinExistence type="inferred from homology"/>
<dbReference type="PANTHER" id="PTHR41237:SF1">
    <property type="entry name" value="SMALL RIBOSOMAL SUBUNIT PROTEIN BS21M"/>
    <property type="match status" value="1"/>
</dbReference>
<evidence type="ECO:0000313" key="5">
    <source>
        <dbReference type="EMBL" id="POS71116.1"/>
    </source>
</evidence>
<name>A0A2P5HLK9_DIAHE</name>
<dbReference type="GO" id="GO:0070124">
    <property type="term" value="P:mitochondrial translational initiation"/>
    <property type="evidence" value="ECO:0007669"/>
    <property type="project" value="TreeGrafter"/>
</dbReference>
<feature type="region of interest" description="Disordered" evidence="4">
    <location>
        <begin position="13"/>
        <end position="160"/>
    </location>
</feature>
<comment type="similarity">
    <text evidence="1">Belongs to the bacterial ribosomal protein bS21 family.</text>
</comment>
<dbReference type="PANTHER" id="PTHR41237">
    <property type="entry name" value="37S RIBOSOMAL PROTEIN MRP21, MITOCHONDRIAL"/>
    <property type="match status" value="1"/>
</dbReference>
<evidence type="ECO:0000256" key="4">
    <source>
        <dbReference type="SAM" id="MobiDB-lite"/>
    </source>
</evidence>
<dbReference type="GO" id="GO:0003735">
    <property type="term" value="F:structural constituent of ribosome"/>
    <property type="evidence" value="ECO:0007669"/>
    <property type="project" value="InterPro"/>
</dbReference>
<keyword evidence="2 5" id="KW-0689">Ribosomal protein</keyword>
<reference evidence="5" key="1">
    <citation type="submission" date="2017-09" db="EMBL/GenBank/DDBJ databases">
        <title>Polyketide synthases of a Diaporthe helianthi virulent isolate.</title>
        <authorList>
            <person name="Baroncelli R."/>
        </authorList>
    </citation>
    <scope>NUCLEOTIDE SEQUENCE [LARGE SCALE GENOMIC DNA]</scope>
    <source>
        <strain evidence="5">7/96</strain>
    </source>
</reference>
<sequence length="284" mass="31399">MELRPIQAALLAGRAASRRAIPSPSPLSYSLGPSFYRCFSSTRPSLSEAEATAPTPTPMQDWHRQQQERQQQQQQQQQQTQRSEQQPLRSAWPSPASSSPSSSTAHSAGLASLIQPNNPNASSPSPPPATPAASEDPGRVPWANPRSPALQKQQEKRLAAGGKAPGIIDTLDELFQGPTGADLRSGLDRANNEPAGDVKYRLRPSIGRTVHITKFGTVDLARGLALLNLRVRVNKVSQDVTRQRFHERPGLKRKRLRRERWRASFKEGFKATCKRVEELARQGW</sequence>
<evidence type="ECO:0000313" key="6">
    <source>
        <dbReference type="Proteomes" id="UP000094444"/>
    </source>
</evidence>
<evidence type="ECO:0000256" key="1">
    <source>
        <dbReference type="ARBA" id="ARBA00006640"/>
    </source>
</evidence>
<evidence type="ECO:0000256" key="3">
    <source>
        <dbReference type="ARBA" id="ARBA00023274"/>
    </source>
</evidence>
<organism evidence="5 6">
    <name type="scientific">Diaporthe helianthi</name>
    <dbReference type="NCBI Taxonomy" id="158607"/>
    <lineage>
        <taxon>Eukaryota</taxon>
        <taxon>Fungi</taxon>
        <taxon>Dikarya</taxon>
        <taxon>Ascomycota</taxon>
        <taxon>Pezizomycotina</taxon>
        <taxon>Sordariomycetes</taxon>
        <taxon>Sordariomycetidae</taxon>
        <taxon>Diaporthales</taxon>
        <taxon>Diaporthaceae</taxon>
        <taxon>Diaporthe</taxon>
    </lineage>
</organism>
<dbReference type="InParanoid" id="A0A2P5HLK9"/>
<dbReference type="GO" id="GO:0005763">
    <property type="term" value="C:mitochondrial small ribosomal subunit"/>
    <property type="evidence" value="ECO:0007669"/>
    <property type="project" value="TreeGrafter"/>
</dbReference>
<comment type="caution">
    <text evidence="5">The sequence shown here is derived from an EMBL/GenBank/DDBJ whole genome shotgun (WGS) entry which is preliminary data.</text>
</comment>